<evidence type="ECO:0000313" key="20">
    <source>
        <dbReference type="Proteomes" id="UP001630127"/>
    </source>
</evidence>
<evidence type="ECO:0000256" key="3">
    <source>
        <dbReference type="ARBA" id="ARBA00006511"/>
    </source>
</evidence>
<dbReference type="EC" id="1.14.11.2" evidence="4"/>
<evidence type="ECO:0000256" key="12">
    <source>
        <dbReference type="ARBA" id="ARBA00023004"/>
    </source>
</evidence>
<evidence type="ECO:0000256" key="13">
    <source>
        <dbReference type="ARBA" id="ARBA00023136"/>
    </source>
</evidence>
<keyword evidence="17" id="KW-0732">Signal</keyword>
<evidence type="ECO:0000256" key="14">
    <source>
        <dbReference type="ARBA" id="ARBA00023180"/>
    </source>
</evidence>
<evidence type="ECO:0000256" key="16">
    <source>
        <dbReference type="SAM" id="MobiDB-lite"/>
    </source>
</evidence>
<keyword evidence="10" id="KW-1133">Transmembrane helix</keyword>
<dbReference type="InterPro" id="IPR006620">
    <property type="entry name" value="Pro_4_hyd_alph"/>
</dbReference>
<dbReference type="Proteomes" id="UP001630127">
    <property type="component" value="Unassembled WGS sequence"/>
</dbReference>
<keyword evidence="13" id="KW-0472">Membrane</keyword>
<dbReference type="GO" id="GO:0046872">
    <property type="term" value="F:metal ion binding"/>
    <property type="evidence" value="ECO:0007669"/>
    <property type="project" value="UniProtKB-KW"/>
</dbReference>
<dbReference type="EMBL" id="JBJUIK010000016">
    <property type="protein sequence ID" value="KAL3499510.1"/>
    <property type="molecule type" value="Genomic_DNA"/>
</dbReference>
<evidence type="ECO:0000256" key="1">
    <source>
        <dbReference type="ARBA" id="ARBA00001961"/>
    </source>
</evidence>
<feature type="signal peptide" evidence="17">
    <location>
        <begin position="1"/>
        <end position="29"/>
    </location>
</feature>
<proteinExistence type="inferred from homology"/>
<evidence type="ECO:0000256" key="4">
    <source>
        <dbReference type="ARBA" id="ARBA00012269"/>
    </source>
</evidence>
<dbReference type="InterPro" id="IPR044862">
    <property type="entry name" value="Pro_4_hyd_alph_FE2OG_OXY"/>
</dbReference>
<evidence type="ECO:0000256" key="6">
    <source>
        <dbReference type="ARBA" id="ARBA00022723"/>
    </source>
</evidence>
<evidence type="ECO:0000256" key="7">
    <source>
        <dbReference type="ARBA" id="ARBA00022824"/>
    </source>
</evidence>
<dbReference type="InterPro" id="IPR045054">
    <property type="entry name" value="P4HA-like"/>
</dbReference>
<organism evidence="19 20">
    <name type="scientific">Cinchona calisaya</name>
    <dbReference type="NCBI Taxonomy" id="153742"/>
    <lineage>
        <taxon>Eukaryota</taxon>
        <taxon>Viridiplantae</taxon>
        <taxon>Streptophyta</taxon>
        <taxon>Embryophyta</taxon>
        <taxon>Tracheophyta</taxon>
        <taxon>Spermatophyta</taxon>
        <taxon>Magnoliopsida</taxon>
        <taxon>eudicotyledons</taxon>
        <taxon>Gunneridae</taxon>
        <taxon>Pentapetalae</taxon>
        <taxon>asterids</taxon>
        <taxon>lamiids</taxon>
        <taxon>Gentianales</taxon>
        <taxon>Rubiaceae</taxon>
        <taxon>Cinchonoideae</taxon>
        <taxon>Cinchoneae</taxon>
        <taxon>Cinchona</taxon>
    </lineage>
</organism>
<accession>A0ABD2Y176</accession>
<evidence type="ECO:0000256" key="2">
    <source>
        <dbReference type="ARBA" id="ARBA00004648"/>
    </source>
</evidence>
<keyword evidence="5" id="KW-0812">Transmembrane</keyword>
<dbReference type="InterPro" id="IPR016140">
    <property type="entry name" value="Bifunc_inhib/LTP/seed_store"/>
</dbReference>
<evidence type="ECO:0000256" key="11">
    <source>
        <dbReference type="ARBA" id="ARBA00023002"/>
    </source>
</evidence>
<dbReference type="GO" id="GO:0004656">
    <property type="term" value="F:procollagen-proline 4-dioxygenase activity"/>
    <property type="evidence" value="ECO:0007669"/>
    <property type="project" value="UniProtKB-EC"/>
</dbReference>
<reference evidence="19 20" key="1">
    <citation type="submission" date="2024-11" db="EMBL/GenBank/DDBJ databases">
        <title>A near-complete genome assembly of Cinchona calisaya.</title>
        <authorList>
            <person name="Lian D.C."/>
            <person name="Zhao X.W."/>
            <person name="Wei L."/>
        </authorList>
    </citation>
    <scope>NUCLEOTIDE SEQUENCE [LARGE SCALE GENOMIC DNA]</scope>
    <source>
        <tissue evidence="19">Nenye</tissue>
    </source>
</reference>
<dbReference type="FunFam" id="2.60.120.620:FF:000002">
    <property type="entry name" value="Prolyl 4-hydroxylase 4"/>
    <property type="match status" value="1"/>
</dbReference>
<feature type="region of interest" description="Disordered" evidence="16">
    <location>
        <begin position="114"/>
        <end position="141"/>
    </location>
</feature>
<keyword evidence="20" id="KW-1185">Reference proteome</keyword>
<feature type="domain" description="Fe2OG dioxygenase" evidence="18">
    <location>
        <begin position="234"/>
        <end position="356"/>
    </location>
</feature>
<protein>
    <recommendedName>
        <fullName evidence="4">procollagen-proline 4-dioxygenase</fullName>
        <ecNumber evidence="4">1.14.11.2</ecNumber>
    </recommendedName>
</protein>
<dbReference type="PROSITE" id="PS51471">
    <property type="entry name" value="FE2OG_OXY"/>
    <property type="match status" value="1"/>
</dbReference>
<comment type="similarity">
    <text evidence="3">Belongs to the P4HA family.</text>
</comment>
<keyword evidence="7" id="KW-0256">Endoplasmic reticulum</keyword>
<dbReference type="SMART" id="SM00499">
    <property type="entry name" value="AAI"/>
    <property type="match status" value="1"/>
</dbReference>
<comment type="subcellular location">
    <subcellularLocation>
        <location evidence="2">Endoplasmic reticulum membrane</location>
        <topology evidence="2">Single-pass type II membrane protein</topology>
    </subcellularLocation>
</comment>
<dbReference type="SUPFAM" id="SSF47699">
    <property type="entry name" value="Bifunctional inhibitor/lipid-transfer protein/seed storage 2S albumin"/>
    <property type="match status" value="1"/>
</dbReference>
<keyword evidence="6" id="KW-0479">Metal-binding</keyword>
<dbReference type="CDD" id="cd00010">
    <property type="entry name" value="AAI_LTSS"/>
    <property type="match status" value="1"/>
</dbReference>
<evidence type="ECO:0000256" key="10">
    <source>
        <dbReference type="ARBA" id="ARBA00022989"/>
    </source>
</evidence>
<comment type="catalytic activity">
    <reaction evidence="15">
        <text>L-prolyl-[collagen] + 2-oxoglutarate + O2 = trans-4-hydroxy-L-prolyl-[collagen] + succinate + CO2</text>
        <dbReference type="Rhea" id="RHEA:18945"/>
        <dbReference type="Rhea" id="RHEA-COMP:11676"/>
        <dbReference type="Rhea" id="RHEA-COMP:11680"/>
        <dbReference type="ChEBI" id="CHEBI:15379"/>
        <dbReference type="ChEBI" id="CHEBI:16526"/>
        <dbReference type="ChEBI" id="CHEBI:16810"/>
        <dbReference type="ChEBI" id="CHEBI:30031"/>
        <dbReference type="ChEBI" id="CHEBI:50342"/>
        <dbReference type="ChEBI" id="CHEBI:61965"/>
        <dbReference type="EC" id="1.14.11.2"/>
    </reaction>
</comment>
<feature type="chain" id="PRO_5044876937" description="procollagen-proline 4-dioxygenase" evidence="17">
    <location>
        <begin position="30"/>
        <end position="361"/>
    </location>
</feature>
<sequence>MGYSNISAPITVVLMIVIAAVATTKVAEGQDPRSCVSKLIPCVSYLNSTSPPAECCDPLREAVSKDRECMCKLFENPGFLGAFGVNSTQGIKLLGHCGIPDFIRKCKELGLLSMPSSSRETPKAHELSSIPRNSVDRGDKEDAGIGKQWVEVISQEPRAIIYHNFLSKEECESLINISTPLVQPSTIIQLPSRRKIKDTIFRTGSITFLTRGHDKTVSEIEKRIADITSIPAENGEGLQILHYEAGQKFSPHHDYYIDEYNRRNGGQRIATVIMYLSDVEEGGETVFPEAKGNISAIPCWNQMFRGQRGLVVKPKRGDALLLWSTKPDGTLDFSTLHGSCPVIRGNKWSSTKWMRVHEYKE</sequence>
<gene>
    <name evidence="19" type="ORF">ACH5RR_038603</name>
</gene>
<evidence type="ECO:0000256" key="9">
    <source>
        <dbReference type="ARBA" id="ARBA00022968"/>
    </source>
</evidence>
<dbReference type="InterPro" id="IPR036312">
    <property type="entry name" value="Bifun_inhib/LTP/seed_sf"/>
</dbReference>
<dbReference type="AlphaFoldDB" id="A0ABD2Y176"/>
<evidence type="ECO:0000256" key="17">
    <source>
        <dbReference type="SAM" id="SignalP"/>
    </source>
</evidence>
<keyword evidence="11" id="KW-0560">Oxidoreductase</keyword>
<dbReference type="Gene3D" id="1.10.110.10">
    <property type="entry name" value="Plant lipid-transfer and hydrophobic proteins"/>
    <property type="match status" value="1"/>
</dbReference>
<evidence type="ECO:0000313" key="19">
    <source>
        <dbReference type="EMBL" id="KAL3499510.1"/>
    </source>
</evidence>
<dbReference type="PANTHER" id="PTHR10869">
    <property type="entry name" value="PROLYL 4-HYDROXYLASE ALPHA SUBUNIT"/>
    <property type="match status" value="1"/>
</dbReference>
<keyword evidence="14" id="KW-0325">Glycoprotein</keyword>
<name>A0ABD2Y176_9GENT</name>
<keyword evidence="12" id="KW-0408">Iron</keyword>
<evidence type="ECO:0000256" key="15">
    <source>
        <dbReference type="ARBA" id="ARBA00049169"/>
    </source>
</evidence>
<dbReference type="SMART" id="SM00702">
    <property type="entry name" value="P4Hc"/>
    <property type="match status" value="1"/>
</dbReference>
<comment type="caution">
    <text evidence="19">The sequence shown here is derived from an EMBL/GenBank/DDBJ whole genome shotgun (WGS) entry which is preliminary data.</text>
</comment>
<evidence type="ECO:0000256" key="8">
    <source>
        <dbReference type="ARBA" id="ARBA00022964"/>
    </source>
</evidence>
<dbReference type="PANTHER" id="PTHR10869:SF123">
    <property type="entry name" value="PROLYL 4-HYDROXYLASE 10-RELATED"/>
    <property type="match status" value="1"/>
</dbReference>
<dbReference type="InterPro" id="IPR005123">
    <property type="entry name" value="Oxoglu/Fe-dep_dioxygenase_dom"/>
</dbReference>
<dbReference type="Pfam" id="PF14368">
    <property type="entry name" value="LTP_2"/>
    <property type="match status" value="1"/>
</dbReference>
<evidence type="ECO:0000259" key="18">
    <source>
        <dbReference type="PROSITE" id="PS51471"/>
    </source>
</evidence>
<dbReference type="Pfam" id="PF13640">
    <property type="entry name" value="2OG-FeII_Oxy_3"/>
    <property type="match status" value="1"/>
</dbReference>
<keyword evidence="9" id="KW-0735">Signal-anchor</keyword>
<dbReference type="Gene3D" id="2.60.120.620">
    <property type="entry name" value="q2cbj1_9rhob like domain"/>
    <property type="match status" value="1"/>
</dbReference>
<dbReference type="GO" id="GO:0005789">
    <property type="term" value="C:endoplasmic reticulum membrane"/>
    <property type="evidence" value="ECO:0007669"/>
    <property type="project" value="UniProtKB-SubCell"/>
</dbReference>
<comment type="cofactor">
    <cofactor evidence="1">
        <name>L-ascorbate</name>
        <dbReference type="ChEBI" id="CHEBI:38290"/>
    </cofactor>
</comment>
<keyword evidence="8" id="KW-0223">Dioxygenase</keyword>
<evidence type="ECO:0000256" key="5">
    <source>
        <dbReference type="ARBA" id="ARBA00022692"/>
    </source>
</evidence>